<dbReference type="STRING" id="1123510.GCA_000620025_02455"/>
<evidence type="ECO:0000313" key="9">
    <source>
        <dbReference type="Proteomes" id="UP000267342"/>
    </source>
</evidence>
<protein>
    <recommendedName>
        <fullName evidence="2 5">Alpha-galactosidase</fullName>
        <ecNumber evidence="2 5">3.2.1.22</ecNumber>
    </recommendedName>
</protein>
<dbReference type="InterPro" id="IPR002252">
    <property type="entry name" value="Glyco_hydro_36"/>
</dbReference>
<dbReference type="InterPro" id="IPR038417">
    <property type="entry name" value="Alpga-gal_N_sf"/>
</dbReference>
<gene>
    <name evidence="8" type="ORF">ZBT109_1604</name>
</gene>
<dbReference type="InterPro" id="IPR017853">
    <property type="entry name" value="GH"/>
</dbReference>
<dbReference type="PRINTS" id="PR00743">
    <property type="entry name" value="GLHYDRLASE36"/>
</dbReference>
<evidence type="ECO:0000256" key="1">
    <source>
        <dbReference type="ARBA" id="ARBA00001255"/>
    </source>
</evidence>
<feature type="domain" description="Glycosyl hydrolase family 36 N-terminal" evidence="7">
    <location>
        <begin position="22"/>
        <end position="236"/>
    </location>
</feature>
<dbReference type="PIRSF" id="PIRSF005536">
    <property type="entry name" value="Agal"/>
    <property type="match status" value="1"/>
</dbReference>
<dbReference type="PANTHER" id="PTHR43053:SF3">
    <property type="entry name" value="ALPHA-GALACTOSIDASE C-RELATED"/>
    <property type="match status" value="1"/>
</dbReference>
<dbReference type="GO" id="GO:0016052">
    <property type="term" value="P:carbohydrate catabolic process"/>
    <property type="evidence" value="ECO:0007669"/>
    <property type="project" value="InterPro"/>
</dbReference>
<dbReference type="Gene3D" id="2.70.98.60">
    <property type="entry name" value="alpha-galactosidase from lactobacil brevis"/>
    <property type="match status" value="1"/>
</dbReference>
<dbReference type="InterPro" id="IPR050985">
    <property type="entry name" value="Alpha-glycosidase_related"/>
</dbReference>
<evidence type="ECO:0000259" key="7">
    <source>
        <dbReference type="Pfam" id="PF16875"/>
    </source>
</evidence>
<evidence type="ECO:0000313" key="8">
    <source>
        <dbReference type="EMBL" id="BBG30361.1"/>
    </source>
</evidence>
<evidence type="ECO:0000256" key="4">
    <source>
        <dbReference type="ARBA" id="ARBA00023295"/>
    </source>
</evidence>
<sequence>MDNDTVRLEGGNSSLLLQVRPYPRLLYWGPRLSAASSDDALTLAMPAMADQQVRPSATDGAGQWQSAAGLAIEGYRDRYSLAPLSFETLSYDCEDEQVRLCCVDRAAELELEIRLSLDAETGVLGLWQRLTNQGDVAFRVRRFGLVLPLAERAVEVMGFHGQWLQAFHTHRIQPQYGGYLQEYRHARQHDQFPGIVVGTAHFSEQHGEVWGAHLAWGGDHRLRVDTRADGRRFLQAEALHQQAELRLDPGKSCDTPWLYAAYGPHGLNTMSQSFHLYVRQHLGARRGAAQRPVQLNLTRSVWEAHSREELRRMAARAARLGIERFIMEIGRTCHARNPSQDATFELSDGQVSAKDVRQLIDYVQDHSMQFGIWLAPERLMADETCRKRHPEWVLRLSKDDVPEQQAQYVLNLTHSEAWNWLFEQMDRMLSDYPINFVKWEFCRELVQSSHEALAQAQMERATAMLDLLRTRHPETAFEPCVIGGGRIDYGLLRYIRRFWASSASDALDQQRIQYGLSYFFPPEVIGTHVGVTHTRARRQSLTISGLTALFGHMGLTFDMLALTREQQEAVARYVALYKQLRGLLHVGRSLRIETLDPVSSLAGGIFGVRHAVIGVAQLQPSRYAVNEVIRIPGLDPEQNYHIRVLDAPEEVDYQQVPWMKEPTARISGQWLMNAGLRLPTLPAETALLIEISVAE</sequence>
<dbReference type="InterPro" id="IPR013780">
    <property type="entry name" value="Glyco_hydro_b"/>
</dbReference>
<dbReference type="KEGG" id="zpl:ZBT109_1604"/>
<organism evidence="8 9">
    <name type="scientific">Zymobacter palmae</name>
    <dbReference type="NCBI Taxonomy" id="33074"/>
    <lineage>
        <taxon>Bacteria</taxon>
        <taxon>Pseudomonadati</taxon>
        <taxon>Pseudomonadota</taxon>
        <taxon>Gammaproteobacteria</taxon>
        <taxon>Oceanospirillales</taxon>
        <taxon>Halomonadaceae</taxon>
        <taxon>Zymobacter group</taxon>
        <taxon>Zymobacter</taxon>
    </lineage>
</organism>
<dbReference type="SUPFAM" id="SSF51445">
    <property type="entry name" value="(Trans)glycosidases"/>
    <property type="match status" value="1"/>
</dbReference>
<dbReference type="EC" id="3.2.1.22" evidence="2 5"/>
<dbReference type="Gene3D" id="3.20.20.70">
    <property type="entry name" value="Aldolase class I"/>
    <property type="match status" value="1"/>
</dbReference>
<dbReference type="RefSeq" id="WP_027705485.1">
    <property type="nucleotide sequence ID" value="NZ_AP018933.1"/>
</dbReference>
<dbReference type="Gene3D" id="2.60.40.1180">
    <property type="entry name" value="Golgi alpha-mannosidase II"/>
    <property type="match status" value="1"/>
</dbReference>
<dbReference type="EMBL" id="AP018933">
    <property type="protein sequence ID" value="BBG30361.1"/>
    <property type="molecule type" value="Genomic_DNA"/>
</dbReference>
<comment type="similarity">
    <text evidence="5">Belongs to the glycosyl hydrolase.</text>
</comment>
<dbReference type="InterPro" id="IPR013785">
    <property type="entry name" value="Aldolase_TIM"/>
</dbReference>
<feature type="domain" description="Glycosyl hydrolase family 36 C-terminal" evidence="6">
    <location>
        <begin position="610"/>
        <end position="680"/>
    </location>
</feature>
<dbReference type="Pfam" id="PF16875">
    <property type="entry name" value="Glyco_hydro_36N"/>
    <property type="match status" value="1"/>
</dbReference>
<dbReference type="InterPro" id="IPR031704">
    <property type="entry name" value="Glyco_hydro_36_N"/>
</dbReference>
<dbReference type="CDD" id="cd14791">
    <property type="entry name" value="GH36"/>
    <property type="match status" value="1"/>
</dbReference>
<dbReference type="AlphaFoldDB" id="A0A348HFF9"/>
<evidence type="ECO:0000256" key="5">
    <source>
        <dbReference type="PIRNR" id="PIRNR005536"/>
    </source>
</evidence>
<evidence type="ECO:0000256" key="2">
    <source>
        <dbReference type="ARBA" id="ARBA00012755"/>
    </source>
</evidence>
<keyword evidence="3 5" id="KW-0378">Hydrolase</keyword>
<dbReference type="PANTHER" id="PTHR43053">
    <property type="entry name" value="GLYCOSIDASE FAMILY 31"/>
    <property type="match status" value="1"/>
</dbReference>
<evidence type="ECO:0000259" key="6">
    <source>
        <dbReference type="Pfam" id="PF16874"/>
    </source>
</evidence>
<evidence type="ECO:0000256" key="3">
    <source>
        <dbReference type="ARBA" id="ARBA00022801"/>
    </source>
</evidence>
<keyword evidence="9" id="KW-1185">Reference proteome</keyword>
<comment type="catalytic activity">
    <reaction evidence="1 5">
        <text>Hydrolysis of terminal, non-reducing alpha-D-galactose residues in alpha-D-galactosides, including galactose oligosaccharides, galactomannans and galactolipids.</text>
        <dbReference type="EC" id="3.2.1.22"/>
    </reaction>
</comment>
<dbReference type="OrthoDB" id="9758822at2"/>
<dbReference type="GO" id="GO:0004557">
    <property type="term" value="F:alpha-galactosidase activity"/>
    <property type="evidence" value="ECO:0007669"/>
    <property type="project" value="UniProtKB-UniRule"/>
</dbReference>
<dbReference type="Proteomes" id="UP000267342">
    <property type="component" value="Chromosome"/>
</dbReference>
<dbReference type="InterPro" id="IPR031705">
    <property type="entry name" value="Glyco_hydro_36_C"/>
</dbReference>
<accession>A0A348HFF9</accession>
<dbReference type="Pfam" id="PF16874">
    <property type="entry name" value="Glyco_hydro_36C"/>
    <property type="match status" value="1"/>
</dbReference>
<dbReference type="Pfam" id="PF02065">
    <property type="entry name" value="Melibiase"/>
    <property type="match status" value="1"/>
</dbReference>
<reference evidence="8 9" key="1">
    <citation type="submission" date="2018-09" db="EMBL/GenBank/DDBJ databases">
        <title>Zymobacter palmae IAM14233 (=T109) whole genome analysis.</title>
        <authorList>
            <person name="Yanase H."/>
        </authorList>
    </citation>
    <scope>NUCLEOTIDE SEQUENCE [LARGE SCALE GENOMIC DNA]</scope>
    <source>
        <strain evidence="8 9">IAM14233</strain>
    </source>
</reference>
<name>A0A348HFF9_9GAMM</name>
<proteinExistence type="inferred from homology"/>
<keyword evidence="4 5" id="KW-0326">Glycosidase</keyword>